<name>A0A120KLJ8_ACTRD</name>
<organism evidence="2 3">
    <name type="scientific">Actinomyces radicidentis</name>
    <dbReference type="NCBI Taxonomy" id="111015"/>
    <lineage>
        <taxon>Bacteria</taxon>
        <taxon>Bacillati</taxon>
        <taxon>Actinomycetota</taxon>
        <taxon>Actinomycetes</taxon>
        <taxon>Actinomycetales</taxon>
        <taxon>Actinomycetaceae</taxon>
        <taxon>Actinomyces</taxon>
    </lineage>
</organism>
<proteinExistence type="predicted"/>
<dbReference type="AlphaFoldDB" id="A0A120KLJ8"/>
<dbReference type="PANTHER" id="PTHR47916">
    <property type="entry name" value="FRUCTOSE-BISPHOSPHATE ALDOLASE CLASS 1"/>
    <property type="match status" value="1"/>
</dbReference>
<dbReference type="InterPro" id="IPR002915">
    <property type="entry name" value="DeoC/FbaB/LacD_aldolase"/>
</dbReference>
<evidence type="ECO:0000256" key="1">
    <source>
        <dbReference type="PIRSR" id="PIRSR038992-1"/>
    </source>
</evidence>
<feature type="active site" description="Schiff-base intermediate with dihydroxyacetone-P" evidence="1">
    <location>
        <position position="177"/>
    </location>
</feature>
<dbReference type="OrthoDB" id="9771504at2"/>
<keyword evidence="3" id="KW-1185">Reference proteome</keyword>
<protein>
    <recommendedName>
        <fullName evidence="4">Fructose-bisphosphate aldolase</fullName>
    </recommendedName>
</protein>
<dbReference type="RefSeq" id="WP_067942741.1">
    <property type="nucleotide sequence ID" value="NZ_CAUHMM010000056.1"/>
</dbReference>
<dbReference type="GO" id="GO:0004332">
    <property type="term" value="F:fructose-bisphosphate aldolase activity"/>
    <property type="evidence" value="ECO:0007669"/>
    <property type="project" value="InterPro"/>
</dbReference>
<dbReference type="PANTHER" id="PTHR47916:SF1">
    <property type="entry name" value="3-HYDROXY-5-PHOSPHONOOXYPENTANE-2,4-DIONE THIOLASE"/>
    <property type="match status" value="1"/>
</dbReference>
<dbReference type="SMART" id="SM01133">
    <property type="entry name" value="DeoC"/>
    <property type="match status" value="1"/>
</dbReference>
<dbReference type="STRING" id="111015.AXF14_09275"/>
<dbReference type="KEGG" id="ard:AXF14_09275"/>
<sequence>MTIGASTRRLHRLFDDDGRSFMLALDAHSFSPAPQNVDRALSLVPQMAPLGLDAALVPYGIASRRPELLDGVGLVLRCDASRNVLDPSVPGTRMVNDAGDAVRVGADAVVAMTFLGAADDGQDAVQVLAAQAHAQGLPVIVESLPYSFSGKGTPGLAPETVSVAARLAEELGADLVKTRLTGTDDDKAIFDAVTVPVVALGGPKTGLKEYLEYLSRCLDLGASGVAVGRNIVDDPEPLAKVAAMAGIIHDGKSVTDALAVYEAR</sequence>
<gene>
    <name evidence="2" type="ORF">AXF14_09275</name>
</gene>
<dbReference type="InterPro" id="IPR050456">
    <property type="entry name" value="DeoC/FbaB_aldolase"/>
</dbReference>
<dbReference type="SUPFAM" id="SSF51569">
    <property type="entry name" value="Aldolase"/>
    <property type="match status" value="1"/>
</dbReference>
<evidence type="ECO:0008006" key="4">
    <source>
        <dbReference type="Google" id="ProtNLM"/>
    </source>
</evidence>
<dbReference type="PIRSF" id="PIRSF038992">
    <property type="entry name" value="Aldolase_Ia"/>
    <property type="match status" value="1"/>
</dbReference>
<dbReference type="Gene3D" id="3.20.20.70">
    <property type="entry name" value="Aldolase class I"/>
    <property type="match status" value="1"/>
</dbReference>
<dbReference type="InterPro" id="IPR013785">
    <property type="entry name" value="Aldolase_TIM"/>
</dbReference>
<dbReference type="EMBL" id="CP014228">
    <property type="protein sequence ID" value="AMD87741.1"/>
    <property type="molecule type" value="Genomic_DNA"/>
</dbReference>
<evidence type="ECO:0000313" key="3">
    <source>
        <dbReference type="Proteomes" id="UP000065220"/>
    </source>
</evidence>
<dbReference type="Proteomes" id="UP000065220">
    <property type="component" value="Chromosome"/>
</dbReference>
<dbReference type="Pfam" id="PF01791">
    <property type="entry name" value="DeoC"/>
    <property type="match status" value="1"/>
</dbReference>
<accession>A0A120KLJ8</accession>
<feature type="active site" description="Proton donor" evidence="1">
    <location>
        <position position="146"/>
    </location>
</feature>
<evidence type="ECO:0000313" key="2">
    <source>
        <dbReference type="EMBL" id="AMD87741.1"/>
    </source>
</evidence>
<reference evidence="3" key="1">
    <citation type="submission" date="2016-02" db="EMBL/GenBank/DDBJ databases">
        <authorList>
            <person name="Holder M.E."/>
            <person name="Ajami N.J."/>
            <person name="Petrosino J.F."/>
        </authorList>
    </citation>
    <scope>NUCLEOTIDE SEQUENCE [LARGE SCALE GENOMIC DNA]</scope>
    <source>
        <strain evidence="3">CCUG 36733</strain>
    </source>
</reference>
<dbReference type="InterPro" id="IPR041720">
    <property type="entry name" value="FbaB-like"/>
</dbReference>